<evidence type="ECO:0000313" key="3">
    <source>
        <dbReference type="Proteomes" id="UP001286456"/>
    </source>
</evidence>
<feature type="compositionally biased region" description="Low complexity" evidence="1">
    <location>
        <begin position="343"/>
        <end position="361"/>
    </location>
</feature>
<feature type="compositionally biased region" description="Polar residues" evidence="1">
    <location>
        <begin position="664"/>
        <end position="687"/>
    </location>
</feature>
<name>A0AAE0J383_9PEZI</name>
<feature type="region of interest" description="Disordered" evidence="1">
    <location>
        <begin position="995"/>
        <end position="1048"/>
    </location>
</feature>
<feature type="compositionally biased region" description="Basic and acidic residues" evidence="1">
    <location>
        <begin position="539"/>
        <end position="556"/>
    </location>
</feature>
<feature type="compositionally biased region" description="Basic and acidic residues" evidence="1">
    <location>
        <begin position="762"/>
        <end position="779"/>
    </location>
</feature>
<gene>
    <name evidence="2" type="ORF">B0T19DRAFT_7154</name>
</gene>
<dbReference type="AlphaFoldDB" id="A0AAE0J383"/>
<feature type="compositionally biased region" description="Basic and acidic residues" evidence="1">
    <location>
        <begin position="185"/>
        <end position="204"/>
    </location>
</feature>
<feature type="compositionally biased region" description="Basic and acidic residues" evidence="1">
    <location>
        <begin position="410"/>
        <end position="419"/>
    </location>
</feature>
<feature type="compositionally biased region" description="Polar residues" evidence="1">
    <location>
        <begin position="93"/>
        <end position="106"/>
    </location>
</feature>
<feature type="compositionally biased region" description="Basic and acidic residues" evidence="1">
    <location>
        <begin position="887"/>
        <end position="914"/>
    </location>
</feature>
<sequence length="1176" mass="127107">MDILFSPHHHVGALPASAQAKVEKRAESLRTTSFQKMLDLEKKHKLERLHSAPVSPPSTPPPFEEEDRSALQSRRADSFSQKQSQLMPKAAPRSSTLPSLSINIPQSPGGGRRDISEDTGLEKEGQRLGDCDTGTTGEPATKQVKFLASGEHHDIGEEDDDMSDQSSICHSPTWEGYGQKKKEKKKEAERRKKEKELADKEAKAATKAAKKRLAVRLSKPPPPATTGGSAGAGTLTNADRSMSDPLLVGRHLMMADRFTQSPEDDGRAASTNDLQPSWTHRPATADMLSDSGLTGRRFVCGVKLDQERERAIYNDTHSQDSPSSAQSFVGDGGVDLRQHLRNSTSDGLGSGSQSSASSVAARNDNRSPRDAFPPSASRTPMLRHAPASAHSRSGSLLQGASSILRGQESNNHEGAEDRSISNPSQESLPALLSNERGRQRDGYVGHQRAQSTERAMATLSDEQQLASNASHNSSSTRSSSRATQHTRRSSITREAKAMAMKLAGFRPTASPKEDTVKSNGPTSQTDYFSYHGSANDRQAVSERDSSRGTGPRHEHTPAQGRPATSQGLPNSREPSYVASISSNQSKKGRSLRDVARAALNMSPKGSAAQTNTPKHSAPFMLRSRLSFQSQPSVSAERSTHSTAPESTEGPTLGLPLKFDHDNMQGASSTTPSSTNSVKTTEVETQPGSRVSEGSSTSSTYEDTSPLPSPTTTPDTSRPQSSKDMPLVDTTNDSMGSLDDDKTLRQSLELSAASSTSTTPRLDVSETRETAEMAEEDRWSRTALPLENDGEGQSYSTPNGTDARQPVTTPRFQQRLSKSMSDPEFRMWASDQVADSDILPPVEQVMPIPPRSRRRDSQRLSSMDDTNVELSHGRRSRNTQDARAANVQRERNAAGAFQHHDSDQSGADEKRDAKKEKPKQRHQQQQQRPKSRGQGKSTRSLPTADERGSQESHASPHNGPVLNSIASNDEVFLAVSSSNPFLEDLSDPAQDRFATVTAETSPPDSVSAGFSQKANRLPGPARMLSAPASSSIPTEAPPRSGPASRPVGVTPVSILKQPTRSTSEPVTAQTPILSALPKHMQLQAGISTRQPASTPAENRVTPLAKMLVECCSCKFYHDLPSKVYECMAKPDAVVEDRTLGISGAITTMVKCPWCQHNMSTKCCAGYAAVVYLKEKLH</sequence>
<dbReference type="EMBL" id="JAUEPO010000001">
    <property type="protein sequence ID" value="KAK3335406.1"/>
    <property type="molecule type" value="Genomic_DNA"/>
</dbReference>
<feature type="compositionally biased region" description="Polar residues" evidence="1">
    <location>
        <begin position="625"/>
        <end position="649"/>
    </location>
</feature>
<feature type="compositionally biased region" description="Polar residues" evidence="1">
    <location>
        <begin position="315"/>
        <end position="327"/>
    </location>
</feature>
<feature type="compositionally biased region" description="Low complexity" evidence="1">
    <location>
        <begin position="922"/>
        <end position="935"/>
    </location>
</feature>
<feature type="compositionally biased region" description="Polar residues" evidence="1">
    <location>
        <begin position="790"/>
        <end position="819"/>
    </location>
</feature>
<feature type="region of interest" description="Disordered" evidence="1">
    <location>
        <begin position="310"/>
        <end position="962"/>
    </location>
</feature>
<feature type="compositionally biased region" description="Polar residues" evidence="1">
    <location>
        <begin position="562"/>
        <end position="585"/>
    </location>
</feature>
<reference evidence="2" key="1">
    <citation type="journal article" date="2023" name="Mol. Phylogenet. Evol.">
        <title>Genome-scale phylogeny and comparative genomics of the fungal order Sordariales.</title>
        <authorList>
            <person name="Hensen N."/>
            <person name="Bonometti L."/>
            <person name="Westerberg I."/>
            <person name="Brannstrom I.O."/>
            <person name="Guillou S."/>
            <person name="Cros-Aarteil S."/>
            <person name="Calhoun S."/>
            <person name="Haridas S."/>
            <person name="Kuo A."/>
            <person name="Mondo S."/>
            <person name="Pangilinan J."/>
            <person name="Riley R."/>
            <person name="LaButti K."/>
            <person name="Andreopoulos B."/>
            <person name="Lipzen A."/>
            <person name="Chen C."/>
            <person name="Yan M."/>
            <person name="Daum C."/>
            <person name="Ng V."/>
            <person name="Clum A."/>
            <person name="Steindorff A."/>
            <person name="Ohm R.A."/>
            <person name="Martin F."/>
            <person name="Silar P."/>
            <person name="Natvig D.O."/>
            <person name="Lalanne C."/>
            <person name="Gautier V."/>
            <person name="Ament-Velasquez S.L."/>
            <person name="Kruys A."/>
            <person name="Hutchinson M.I."/>
            <person name="Powell A.J."/>
            <person name="Barry K."/>
            <person name="Miller A.N."/>
            <person name="Grigoriev I.V."/>
            <person name="Debuchy R."/>
            <person name="Gladieux P."/>
            <person name="Hiltunen Thoren M."/>
            <person name="Johannesson H."/>
        </authorList>
    </citation>
    <scope>NUCLEOTIDE SEQUENCE</scope>
    <source>
        <strain evidence="2">SMH4131-1</strain>
    </source>
</reference>
<evidence type="ECO:0000256" key="1">
    <source>
        <dbReference type="SAM" id="MobiDB-lite"/>
    </source>
</evidence>
<feature type="compositionally biased region" description="Polar residues" evidence="1">
    <location>
        <begin position="517"/>
        <end position="527"/>
    </location>
</feature>
<evidence type="ECO:0000313" key="2">
    <source>
        <dbReference type="EMBL" id="KAK3335406.1"/>
    </source>
</evidence>
<feature type="compositionally biased region" description="Polar residues" evidence="1">
    <location>
        <begin position="390"/>
        <end position="401"/>
    </location>
</feature>
<keyword evidence="3" id="KW-1185">Reference proteome</keyword>
<feature type="region of interest" description="Disordered" evidence="1">
    <location>
        <begin position="42"/>
        <end position="292"/>
    </location>
</feature>
<feature type="compositionally biased region" description="Polar residues" evidence="1">
    <location>
        <begin position="996"/>
        <end position="1013"/>
    </location>
</feature>
<organism evidence="2 3">
    <name type="scientific">Cercophora scortea</name>
    <dbReference type="NCBI Taxonomy" id="314031"/>
    <lineage>
        <taxon>Eukaryota</taxon>
        <taxon>Fungi</taxon>
        <taxon>Dikarya</taxon>
        <taxon>Ascomycota</taxon>
        <taxon>Pezizomycotina</taxon>
        <taxon>Sordariomycetes</taxon>
        <taxon>Sordariomycetidae</taxon>
        <taxon>Sordariales</taxon>
        <taxon>Lasiosphaeriaceae</taxon>
        <taxon>Cercophora</taxon>
    </lineage>
</organism>
<feature type="compositionally biased region" description="Polar residues" evidence="1">
    <location>
        <begin position="269"/>
        <end position="278"/>
    </location>
</feature>
<comment type="caution">
    <text evidence="2">The sequence shown here is derived from an EMBL/GenBank/DDBJ whole genome shotgun (WGS) entry which is preliminary data.</text>
</comment>
<dbReference type="Proteomes" id="UP001286456">
    <property type="component" value="Unassembled WGS sequence"/>
</dbReference>
<accession>A0AAE0J383</accession>
<proteinExistence type="predicted"/>
<feature type="compositionally biased region" description="Low complexity" evidence="1">
    <location>
        <begin position="688"/>
        <end position="721"/>
    </location>
</feature>
<feature type="compositionally biased region" description="Basic and acidic residues" evidence="1">
    <location>
        <begin position="111"/>
        <end position="130"/>
    </location>
</feature>
<reference evidence="2" key="2">
    <citation type="submission" date="2023-06" db="EMBL/GenBank/DDBJ databases">
        <authorList>
            <consortium name="Lawrence Berkeley National Laboratory"/>
            <person name="Haridas S."/>
            <person name="Hensen N."/>
            <person name="Bonometti L."/>
            <person name="Westerberg I."/>
            <person name="Brannstrom I.O."/>
            <person name="Guillou S."/>
            <person name="Cros-Aarteil S."/>
            <person name="Calhoun S."/>
            <person name="Kuo A."/>
            <person name="Mondo S."/>
            <person name="Pangilinan J."/>
            <person name="Riley R."/>
            <person name="Labutti K."/>
            <person name="Andreopoulos B."/>
            <person name="Lipzen A."/>
            <person name="Chen C."/>
            <person name="Yanf M."/>
            <person name="Daum C."/>
            <person name="Ng V."/>
            <person name="Clum A."/>
            <person name="Steindorff A."/>
            <person name="Ohm R."/>
            <person name="Martin F."/>
            <person name="Silar P."/>
            <person name="Natvig D."/>
            <person name="Lalanne C."/>
            <person name="Gautier V."/>
            <person name="Ament-Velasquez S.L."/>
            <person name="Kruys A."/>
            <person name="Hutchinson M.I."/>
            <person name="Powell A.J."/>
            <person name="Barry K."/>
            <person name="Miller A.N."/>
            <person name="Grigoriev I.V."/>
            <person name="Debuchy R."/>
            <person name="Gladieux P."/>
            <person name="Thoren M.H."/>
            <person name="Johannesson H."/>
        </authorList>
    </citation>
    <scope>NUCLEOTIDE SEQUENCE</scope>
    <source>
        <strain evidence="2">SMH4131-1</strain>
    </source>
</reference>
<protein>
    <submittedName>
        <fullName evidence="2">Uncharacterized protein</fullName>
    </submittedName>
</protein>
<feature type="compositionally biased region" description="Low complexity" evidence="1">
    <location>
        <begin position="466"/>
        <end position="483"/>
    </location>
</feature>